<name>A0ACB7J1V4_PLECO</name>
<accession>A0ACB7J1V4</accession>
<dbReference type="Proteomes" id="UP000824881">
    <property type="component" value="Unassembled WGS sequence"/>
</dbReference>
<proteinExistence type="predicted"/>
<organism evidence="1 2">
    <name type="scientific">Pleurotus cornucopiae</name>
    <name type="common">Cornucopia mushroom</name>
    <dbReference type="NCBI Taxonomy" id="5321"/>
    <lineage>
        <taxon>Eukaryota</taxon>
        <taxon>Fungi</taxon>
        <taxon>Dikarya</taxon>
        <taxon>Basidiomycota</taxon>
        <taxon>Agaricomycotina</taxon>
        <taxon>Agaricomycetes</taxon>
        <taxon>Agaricomycetidae</taxon>
        <taxon>Agaricales</taxon>
        <taxon>Pleurotineae</taxon>
        <taxon>Pleurotaceae</taxon>
        <taxon>Pleurotus</taxon>
    </lineage>
</organism>
<evidence type="ECO:0000313" key="2">
    <source>
        <dbReference type="Proteomes" id="UP000824881"/>
    </source>
</evidence>
<gene>
    <name evidence="1" type="ORF">CCMSSC00406_0004478</name>
</gene>
<sequence>MVVTRRKPVVPTPGPASRTSSTQAVPQTSKSKGTQSVLANSSTPEHANGSEKQAKKAKSPAHKGKKKKKKDRSLLTYLRYILLTLTTIYAILACPDSPLYTSNTSPFHIPSHPSTTQRNLPITPFPATIFPPPHPLVCKTLLTTHNKLVLPLQTYVIAPLYSQASQAVYHVAHSSAFAPYTTSASSFYATKLAPVYVAPVLAERVLPFINNSVIPTWKYRIVPTYQKYYAKLVLPYWRKYVSRPLNPYVASLQNAYERHLAPIVSRLERVSWNIYKVLVKAWKSAEPRLERVMKGLGRWFSAIYARLEPHLRVFLKKASSQSTEALKWVWAQRRIYVDPHVRKIWVKVKELSGSDVKLDTPASGHNLNIDRDWPSALKSDSKAESVTSTMPVVQESLHVPLVPTDSTYSTEEDPAPTSASSIEPTGAGEPSVSPSTDNGGMTISNTNILKSIPESEASIQAEYEAVIPELSDPAAIKAASVIEESLFAYSSSSVPQEPTVDAGLTPSPSSASSVDSSPSSIPQELPLDPDGFMDLDEFLANLGLDLPVDSPASAEPASSTDTVESTASASAVSQPAPKKTNPADMDEEERREYMAAKRLDITSRHSRWESEVESLIEAKTTEVTQKVLKLREDGVHKVLEKDSSVQICAEDMVKEGERLLKGIGSWVAAHKDAPYAKKSEVNADLQKEKDRDMDLFDKLVGKVQEKFRDKVSEVEDEVRVWYMGVRDAEIQEVSRFPSQSLPLFQTSISAVVLEHTSSYLSGSGSFIRWRSRPVFIAQRSLSIPSFYSAAKSFVGGMALSEITIP</sequence>
<dbReference type="EMBL" id="WQMT02000004">
    <property type="protein sequence ID" value="KAG9223906.1"/>
    <property type="molecule type" value="Genomic_DNA"/>
</dbReference>
<evidence type="ECO:0000313" key="1">
    <source>
        <dbReference type="EMBL" id="KAG9223906.1"/>
    </source>
</evidence>
<reference evidence="1 2" key="1">
    <citation type="journal article" date="2021" name="Appl. Environ. Microbiol.">
        <title>Genetic linkage and physical mapping for an oyster mushroom Pleurotus cornucopiae and QTL analysis for the trait cap color.</title>
        <authorList>
            <person name="Zhang Y."/>
            <person name="Gao W."/>
            <person name="Sonnenberg A."/>
            <person name="Chen Q."/>
            <person name="Zhang J."/>
            <person name="Huang C."/>
        </authorList>
    </citation>
    <scope>NUCLEOTIDE SEQUENCE [LARGE SCALE GENOMIC DNA]</scope>
    <source>
        <strain evidence="1">CCMSSC00406</strain>
    </source>
</reference>
<keyword evidence="2" id="KW-1185">Reference proteome</keyword>
<protein>
    <submittedName>
        <fullName evidence="1">Uncharacterized protein</fullName>
    </submittedName>
</protein>
<comment type="caution">
    <text evidence="1">The sequence shown here is derived from an EMBL/GenBank/DDBJ whole genome shotgun (WGS) entry which is preliminary data.</text>
</comment>